<evidence type="ECO:0000256" key="2">
    <source>
        <dbReference type="SAM" id="MobiDB-lite"/>
    </source>
</evidence>
<dbReference type="EMBL" id="JAFCIX010000436">
    <property type="protein sequence ID" value="KAH6590182.1"/>
    <property type="molecule type" value="Genomic_DNA"/>
</dbReference>
<dbReference type="Proteomes" id="UP001648503">
    <property type="component" value="Unassembled WGS sequence"/>
</dbReference>
<dbReference type="InterPro" id="IPR002885">
    <property type="entry name" value="PPR_rpt"/>
</dbReference>
<dbReference type="PANTHER" id="PTHR46862:SF3">
    <property type="entry name" value="OS07G0661900 PROTEIN"/>
    <property type="match status" value="1"/>
</dbReference>
<dbReference type="PROSITE" id="PS51375">
    <property type="entry name" value="PPR"/>
    <property type="match status" value="1"/>
</dbReference>
<accession>A0ABQ8F223</accession>
<comment type="caution">
    <text evidence="3">The sequence shown here is derived from an EMBL/GenBank/DDBJ whole genome shotgun (WGS) entry which is preliminary data.</text>
</comment>
<sequence length="586" mass="65366">MLLRTHVMETVCWPGGRSTPHRPAGIGMSWCVCPIYPTAVLHHHSYSALALTPLCPLSLLPIQDSLMLAGGCRPVKKRVPSITHTSSLSSFLSSHTSPHTSSSRNGIDQRHDAMRRRKEIHHPTQPHPPATLSSLIRSLNKMRYRQSFAILQQIRHSDLQVLAGLPTQYYTLLLRAIFYNHESASASLVLSERIARLYSLWTLMQTIGIPPELDALLIAVEIHGHMGDITQLNAIYCQIRRRGFNVNNKRVLAAMCRACILCGDTVAGLTYFEKLLRIEKTPFVYNSLISAYAMKGDEQGMFDSLSRMQESNVSMDSFTIGALSQYFITTKSVDAVHAYIRHFKALGGVPGTRLYGIQMRMANHVGHHHNVLSLLDEMRAARIHFDSAVKFEVLIAHAGLGDAKSVWPIYAQLARSMSVSYRVKVALITMLGSFVLEETLDEVRVASLHFSLPPHRTLADLLHGYAIVSDVASACSVISELEKLGDFFTKRYALVIWAYFHSSDANGALEYAKSLSKKNSRVDASVWYAVLVCTMKLNPGAINKVIDYIQNQYPEVAIEELLGRARARVLIERVSSSSRLAGHFDE</sequence>
<dbReference type="Pfam" id="PF01535">
    <property type="entry name" value="PPR"/>
    <property type="match status" value="1"/>
</dbReference>
<evidence type="ECO:0008006" key="5">
    <source>
        <dbReference type="Google" id="ProtNLM"/>
    </source>
</evidence>
<evidence type="ECO:0000256" key="1">
    <source>
        <dbReference type="PROSITE-ProRule" id="PRU00708"/>
    </source>
</evidence>
<feature type="compositionally biased region" description="Low complexity" evidence="2">
    <location>
        <begin position="88"/>
        <end position="103"/>
    </location>
</feature>
<name>A0ABQ8F223_9FUNG</name>
<evidence type="ECO:0000313" key="3">
    <source>
        <dbReference type="EMBL" id="KAH6590182.1"/>
    </source>
</evidence>
<proteinExistence type="predicted"/>
<organism evidence="3 4">
    <name type="scientific">Batrachochytrium salamandrivorans</name>
    <dbReference type="NCBI Taxonomy" id="1357716"/>
    <lineage>
        <taxon>Eukaryota</taxon>
        <taxon>Fungi</taxon>
        <taxon>Fungi incertae sedis</taxon>
        <taxon>Chytridiomycota</taxon>
        <taxon>Chytridiomycota incertae sedis</taxon>
        <taxon>Chytridiomycetes</taxon>
        <taxon>Rhizophydiales</taxon>
        <taxon>Rhizophydiales incertae sedis</taxon>
        <taxon>Batrachochytrium</taxon>
    </lineage>
</organism>
<dbReference type="PANTHER" id="PTHR46862">
    <property type="entry name" value="OS07G0661900 PROTEIN"/>
    <property type="match status" value="1"/>
</dbReference>
<dbReference type="InterPro" id="IPR011990">
    <property type="entry name" value="TPR-like_helical_dom_sf"/>
</dbReference>
<protein>
    <recommendedName>
        <fullName evidence="5">Pentacotripeptide-repeat region of PRORP domain-containing protein</fullName>
    </recommendedName>
</protein>
<keyword evidence="4" id="KW-1185">Reference proteome</keyword>
<feature type="region of interest" description="Disordered" evidence="2">
    <location>
        <begin position="88"/>
        <end position="110"/>
    </location>
</feature>
<evidence type="ECO:0000313" key="4">
    <source>
        <dbReference type="Proteomes" id="UP001648503"/>
    </source>
</evidence>
<gene>
    <name evidence="3" type="ORF">BASA50_009596</name>
</gene>
<feature type="repeat" description="PPR" evidence="1">
    <location>
        <begin position="281"/>
        <end position="315"/>
    </location>
</feature>
<reference evidence="3 4" key="1">
    <citation type="submission" date="2021-02" db="EMBL/GenBank/DDBJ databases">
        <title>Variation within the Batrachochytrium salamandrivorans European outbreak.</title>
        <authorList>
            <person name="Kelly M."/>
            <person name="Pasmans F."/>
            <person name="Shea T.P."/>
            <person name="Munoz J.F."/>
            <person name="Carranza S."/>
            <person name="Cuomo C.A."/>
            <person name="Martel A."/>
        </authorList>
    </citation>
    <scope>NUCLEOTIDE SEQUENCE [LARGE SCALE GENOMIC DNA]</scope>
    <source>
        <strain evidence="3 4">AMFP18/2</strain>
    </source>
</reference>
<dbReference type="Gene3D" id="1.25.40.10">
    <property type="entry name" value="Tetratricopeptide repeat domain"/>
    <property type="match status" value="2"/>
</dbReference>
<dbReference type="NCBIfam" id="TIGR00756">
    <property type="entry name" value="PPR"/>
    <property type="match status" value="1"/>
</dbReference>